<dbReference type="PANTHER" id="PTHR21137">
    <property type="entry name" value="ODORANT RECEPTOR"/>
    <property type="match status" value="1"/>
</dbReference>
<evidence type="ECO:0000256" key="3">
    <source>
        <dbReference type="ARBA" id="ARBA00022606"/>
    </source>
</evidence>
<feature type="transmembrane region" description="Helical" evidence="10">
    <location>
        <begin position="134"/>
        <end position="157"/>
    </location>
</feature>
<evidence type="ECO:0000313" key="12">
    <source>
        <dbReference type="RefSeq" id="XP_011493791.1"/>
    </source>
</evidence>
<evidence type="ECO:0000256" key="8">
    <source>
        <dbReference type="ARBA" id="ARBA00023170"/>
    </source>
</evidence>
<evidence type="ECO:0000256" key="9">
    <source>
        <dbReference type="ARBA" id="ARBA00023224"/>
    </source>
</evidence>
<feature type="transmembrane region" description="Helical" evidence="10">
    <location>
        <begin position="265"/>
        <end position="286"/>
    </location>
</feature>
<evidence type="ECO:0000313" key="11">
    <source>
        <dbReference type="Proteomes" id="UP000695007"/>
    </source>
</evidence>
<comment type="caution">
    <text evidence="10">Lacks conserved residue(s) required for the propagation of feature annotation.</text>
</comment>
<dbReference type="GO" id="GO:0004984">
    <property type="term" value="F:olfactory receptor activity"/>
    <property type="evidence" value="ECO:0007669"/>
    <property type="project" value="InterPro"/>
</dbReference>
<dbReference type="GO" id="GO:0005549">
    <property type="term" value="F:odorant binding"/>
    <property type="evidence" value="ECO:0007669"/>
    <property type="project" value="InterPro"/>
</dbReference>
<gene>
    <name evidence="12" type="primary">LOC105359014</name>
</gene>
<dbReference type="RefSeq" id="XP_011493791.1">
    <property type="nucleotide sequence ID" value="XM_011495489.1"/>
</dbReference>
<keyword evidence="7 10" id="KW-0472">Membrane</keyword>
<dbReference type="GeneID" id="105359014"/>
<evidence type="ECO:0000256" key="5">
    <source>
        <dbReference type="ARBA" id="ARBA00022725"/>
    </source>
</evidence>
<dbReference type="Proteomes" id="UP000695007">
    <property type="component" value="Unplaced"/>
</dbReference>
<evidence type="ECO:0000256" key="10">
    <source>
        <dbReference type="RuleBase" id="RU351113"/>
    </source>
</evidence>
<dbReference type="InterPro" id="IPR004117">
    <property type="entry name" value="7tm6_olfct_rcpt"/>
</dbReference>
<keyword evidence="11" id="KW-1185">Reference proteome</keyword>
<comment type="subcellular location">
    <subcellularLocation>
        <location evidence="1 10">Cell membrane</location>
        <topology evidence="1 10">Multi-pass membrane protein</topology>
    </subcellularLocation>
</comment>
<comment type="similarity">
    <text evidence="10">Belongs to the insect chemoreceptor superfamily. Heteromeric odorant receptor channel (TC 1.A.69) family.</text>
</comment>
<keyword evidence="8 10" id="KW-0675">Receptor</keyword>
<evidence type="ECO:0000256" key="1">
    <source>
        <dbReference type="ARBA" id="ARBA00004651"/>
    </source>
</evidence>
<protein>
    <recommendedName>
        <fullName evidence="10">Odorant receptor</fullName>
    </recommendedName>
</protein>
<dbReference type="KEGG" id="csol:105359014"/>
<feature type="transmembrane region" description="Helical" evidence="10">
    <location>
        <begin position="202"/>
        <end position="220"/>
    </location>
</feature>
<dbReference type="GO" id="GO:0007165">
    <property type="term" value="P:signal transduction"/>
    <property type="evidence" value="ECO:0007669"/>
    <property type="project" value="UniProtKB-KW"/>
</dbReference>
<keyword evidence="9 10" id="KW-0807">Transducer</keyword>
<keyword evidence="5 10" id="KW-0552">Olfaction</keyword>
<keyword evidence="6 10" id="KW-1133">Transmembrane helix</keyword>
<evidence type="ECO:0000256" key="2">
    <source>
        <dbReference type="ARBA" id="ARBA00022475"/>
    </source>
</evidence>
<keyword evidence="4 10" id="KW-0812">Transmembrane</keyword>
<dbReference type="GO" id="GO:0005886">
    <property type="term" value="C:plasma membrane"/>
    <property type="evidence" value="ECO:0007669"/>
    <property type="project" value="UniProtKB-SubCell"/>
</dbReference>
<dbReference type="PANTHER" id="PTHR21137:SF35">
    <property type="entry name" value="ODORANT RECEPTOR 19A-RELATED"/>
    <property type="match status" value="1"/>
</dbReference>
<name>A0AAJ6VJU5_9HYME</name>
<keyword evidence="3 10" id="KW-0716">Sensory transduction</keyword>
<keyword evidence="2" id="KW-1003">Cell membrane</keyword>
<dbReference type="AlphaFoldDB" id="A0AAJ6VJU5"/>
<evidence type="ECO:0000256" key="6">
    <source>
        <dbReference type="ARBA" id="ARBA00022989"/>
    </source>
</evidence>
<accession>A0AAJ6VJU5</accession>
<proteinExistence type="inferred from homology"/>
<evidence type="ECO:0000256" key="4">
    <source>
        <dbReference type="ARBA" id="ARBA00022692"/>
    </source>
</evidence>
<reference evidence="12" key="1">
    <citation type="submission" date="2025-08" db="UniProtKB">
        <authorList>
            <consortium name="RefSeq"/>
        </authorList>
    </citation>
    <scope>IDENTIFICATION</scope>
</reference>
<sequence>MTLYLRCGTVAKRILNMKRLFKFCKDISKITESFFMVQLLSSTYNLSILLYAIITDNQNNFQLLPVVGLQTLQLFSCHWISEILRSEKILVTRDSSTSLNLHRNSTHWIKKKNSEVDLHMENKYMRFMKTLTRIYLISYILALLMYVATNIMLASSISINGIPHKHLMFGKTVYVRKPFFEIISVLEILSAGVMTTSSGYDMAAPFIITMAAGYFKTLFYRYENAQKQHSFNNDDQMFKDIIACIIYHQKIDRFCTNINKFTKSLFLIQLISSTYNLSILLLVVILNPKEDLKNGPIIIVQALQFFLCHWTSDVLLSESLDIRKSVYMIPSVNRKDTKLSKLIQILLMKLQNPVQLTAGGFINLSVECFGNMMSSVVSFFLVIHSFTNH</sequence>
<evidence type="ECO:0000256" key="7">
    <source>
        <dbReference type="ARBA" id="ARBA00023136"/>
    </source>
</evidence>
<organism evidence="11 12">
    <name type="scientific">Ceratosolen solmsi marchali</name>
    <dbReference type="NCBI Taxonomy" id="326594"/>
    <lineage>
        <taxon>Eukaryota</taxon>
        <taxon>Metazoa</taxon>
        <taxon>Ecdysozoa</taxon>
        <taxon>Arthropoda</taxon>
        <taxon>Hexapoda</taxon>
        <taxon>Insecta</taxon>
        <taxon>Pterygota</taxon>
        <taxon>Neoptera</taxon>
        <taxon>Endopterygota</taxon>
        <taxon>Hymenoptera</taxon>
        <taxon>Apocrita</taxon>
        <taxon>Proctotrupomorpha</taxon>
        <taxon>Chalcidoidea</taxon>
        <taxon>Agaonidae</taxon>
        <taxon>Agaoninae</taxon>
        <taxon>Ceratosolen</taxon>
    </lineage>
</organism>
<dbReference type="Pfam" id="PF02949">
    <property type="entry name" value="7tm_6"/>
    <property type="match status" value="1"/>
</dbReference>